<reference evidence="2 3" key="1">
    <citation type="journal article" date="2020" name="Nat. Commun.">
        <title>The structures of two archaeal type IV pili illuminate evolutionary relationships.</title>
        <authorList>
            <person name="Wang F."/>
            <person name="Baquero D.P."/>
            <person name="Su Z."/>
            <person name="Beltran L.C."/>
            <person name="Prangishvili D."/>
            <person name="Krupovic M."/>
            <person name="Egelman E.H."/>
        </authorList>
    </citation>
    <scope>NUCLEOTIDE SEQUENCE [LARGE SCALE GENOMIC DNA]</scope>
    <source>
        <strain evidence="2 3">2GA</strain>
    </source>
</reference>
<organism evidence="2 3">
    <name type="scientific">Pyrobaculum arsenaticum</name>
    <dbReference type="NCBI Taxonomy" id="121277"/>
    <lineage>
        <taxon>Archaea</taxon>
        <taxon>Thermoproteota</taxon>
        <taxon>Thermoprotei</taxon>
        <taxon>Thermoproteales</taxon>
        <taxon>Thermoproteaceae</taxon>
        <taxon>Pyrobaculum</taxon>
    </lineage>
</organism>
<dbReference type="PROSITE" id="PS50234">
    <property type="entry name" value="VWFA"/>
    <property type="match status" value="1"/>
</dbReference>
<evidence type="ECO:0000259" key="1">
    <source>
        <dbReference type="PROSITE" id="PS50234"/>
    </source>
</evidence>
<accession>A0A7L4PC74</accession>
<dbReference type="InterPro" id="IPR036465">
    <property type="entry name" value="vWFA_dom_sf"/>
</dbReference>
<feature type="domain" description="VWFA" evidence="1">
    <location>
        <begin position="199"/>
        <end position="324"/>
    </location>
</feature>
<sequence>MSSPADLVLKISECLGGLSTRSLIYAVADIYARLYLGEIDEEKVLEIIAQNLAGVLGTTPSGAKKLITEACGPKPVEAAAPTLTTASVGAEKAPTLAHLVNRHVPVDAPPRAKLEVIKRLNLPTDALGEYRHKISARGEGELHVKTAVTTIRTYYPGASTVDVDLVRTALAFSRRRASGQPISDSDIYIREYAHVVDKPVYVALDVSGSMKEYMGGATKLKIAKDAIARYIKQMAELRGNVSLTLFNADADYMWTPHPAHRYLKEMLEILRYVYSMGGTEIASALELLHADAARSHVVIISDGRTNDPEKVLQLAKKFRRIHTVAAERSRLLKQIAKITGGKYRELNPTLDLLSLHT</sequence>
<keyword evidence="3" id="KW-1185">Reference proteome</keyword>
<dbReference type="EMBL" id="JAAVJF010000006">
    <property type="protein sequence ID" value="NYR16569.1"/>
    <property type="molecule type" value="Genomic_DNA"/>
</dbReference>
<dbReference type="Pfam" id="PF13519">
    <property type="entry name" value="VWA_2"/>
    <property type="match status" value="1"/>
</dbReference>
<evidence type="ECO:0000313" key="3">
    <source>
        <dbReference type="Proteomes" id="UP000554766"/>
    </source>
</evidence>
<dbReference type="Proteomes" id="UP000554766">
    <property type="component" value="Unassembled WGS sequence"/>
</dbReference>
<gene>
    <name evidence="2" type="ORF">HC235_11650</name>
</gene>
<name>A0A7L4PC74_9CREN</name>
<dbReference type="SMART" id="SM00327">
    <property type="entry name" value="VWA"/>
    <property type="match status" value="1"/>
</dbReference>
<dbReference type="GeneID" id="5055254"/>
<dbReference type="InterPro" id="IPR002035">
    <property type="entry name" value="VWF_A"/>
</dbReference>
<proteinExistence type="predicted"/>
<dbReference type="SUPFAM" id="SSF53300">
    <property type="entry name" value="vWA-like"/>
    <property type="match status" value="1"/>
</dbReference>
<dbReference type="Gene3D" id="3.40.50.410">
    <property type="entry name" value="von Willebrand factor, type A domain"/>
    <property type="match status" value="1"/>
</dbReference>
<dbReference type="AlphaFoldDB" id="A0A7L4PC74"/>
<dbReference type="OMA" id="YAMGGTE"/>
<dbReference type="RefSeq" id="WP_011901368.1">
    <property type="nucleotide sequence ID" value="NZ_JAAVJF010000006.1"/>
</dbReference>
<comment type="caution">
    <text evidence="2">The sequence shown here is derived from an EMBL/GenBank/DDBJ whole genome shotgun (WGS) entry which is preliminary data.</text>
</comment>
<protein>
    <submittedName>
        <fullName evidence="2">VWA domain-containing protein</fullName>
    </submittedName>
</protein>
<evidence type="ECO:0000313" key="2">
    <source>
        <dbReference type="EMBL" id="NYR16569.1"/>
    </source>
</evidence>